<organism evidence="1 2">
    <name type="scientific">Hymenobacter polaris</name>
    <dbReference type="NCBI Taxonomy" id="2682546"/>
    <lineage>
        <taxon>Bacteria</taxon>
        <taxon>Pseudomonadati</taxon>
        <taxon>Bacteroidota</taxon>
        <taxon>Cytophagia</taxon>
        <taxon>Cytophagales</taxon>
        <taxon>Hymenobacteraceae</taxon>
        <taxon>Hymenobacter</taxon>
    </lineage>
</organism>
<name>A0A7Y0FLP5_9BACT</name>
<dbReference type="RefSeq" id="WP_169529920.1">
    <property type="nucleotide sequence ID" value="NZ_JABBGH010000001.1"/>
</dbReference>
<gene>
    <name evidence="1" type="ORF">HHL22_05400</name>
</gene>
<keyword evidence="2" id="KW-1185">Reference proteome</keyword>
<reference evidence="1 2" key="1">
    <citation type="submission" date="2020-04" db="EMBL/GenBank/DDBJ databases">
        <title>Hymenobacter polaris sp. nov., isolated from Arctic soil.</title>
        <authorList>
            <person name="Dahal R.H."/>
        </authorList>
    </citation>
    <scope>NUCLEOTIDE SEQUENCE [LARGE SCALE GENOMIC DNA]</scope>
    <source>
        <strain evidence="1 2">RP-2-7</strain>
    </source>
</reference>
<dbReference type="AlphaFoldDB" id="A0A7Y0FLP5"/>
<evidence type="ECO:0000313" key="2">
    <source>
        <dbReference type="Proteomes" id="UP000559626"/>
    </source>
</evidence>
<dbReference type="Gene3D" id="3.40.1580.10">
    <property type="entry name" value="SMI1/KNR4-like"/>
    <property type="match status" value="1"/>
</dbReference>
<dbReference type="InterPro" id="IPR037883">
    <property type="entry name" value="Knr4/Smi1-like_sf"/>
</dbReference>
<sequence length="132" mass="14487">MSAQHLSVSKQQTLLAALDFTPPSDYLVFIFSNNIIHDHCNYSYLGIDGSYLYGATDLIATNLDYNAAEFYPGYLLIGSNGGGEALAIEKATGYFVVTPFIGHDEETPVIIGQTWPAFWQRLQAGNLFGDNI</sequence>
<evidence type="ECO:0008006" key="3">
    <source>
        <dbReference type="Google" id="ProtNLM"/>
    </source>
</evidence>
<evidence type="ECO:0000313" key="1">
    <source>
        <dbReference type="EMBL" id="NML64636.1"/>
    </source>
</evidence>
<proteinExistence type="predicted"/>
<comment type="caution">
    <text evidence="1">The sequence shown here is derived from an EMBL/GenBank/DDBJ whole genome shotgun (WGS) entry which is preliminary data.</text>
</comment>
<dbReference type="Proteomes" id="UP000559626">
    <property type="component" value="Unassembled WGS sequence"/>
</dbReference>
<accession>A0A7Y0FLP5</accession>
<dbReference type="EMBL" id="JABBGH010000001">
    <property type="protein sequence ID" value="NML64636.1"/>
    <property type="molecule type" value="Genomic_DNA"/>
</dbReference>
<protein>
    <recommendedName>
        <fullName evidence="3">SMI1/KNR4 family protein</fullName>
    </recommendedName>
</protein>